<protein>
    <submittedName>
        <fullName evidence="2">Uncharacterized protein</fullName>
    </submittedName>
</protein>
<dbReference type="Proteomes" id="UP000283387">
    <property type="component" value="Unassembled WGS sequence"/>
</dbReference>
<dbReference type="EMBL" id="RAPN01000005">
    <property type="protein sequence ID" value="RKD86071.1"/>
    <property type="molecule type" value="Genomic_DNA"/>
</dbReference>
<evidence type="ECO:0000256" key="1">
    <source>
        <dbReference type="SAM" id="Phobius"/>
    </source>
</evidence>
<comment type="caution">
    <text evidence="2">The sequence shown here is derived from an EMBL/GenBank/DDBJ whole genome shotgun (WGS) entry which is preliminary data.</text>
</comment>
<proteinExistence type="predicted"/>
<gene>
    <name evidence="2" type="ORF">BC643_4387</name>
</gene>
<keyword evidence="1" id="KW-0812">Transmembrane</keyword>
<organism evidence="2 3">
    <name type="scientific">Mangrovibacterium diazotrophicum</name>
    <dbReference type="NCBI Taxonomy" id="1261403"/>
    <lineage>
        <taxon>Bacteria</taxon>
        <taxon>Pseudomonadati</taxon>
        <taxon>Bacteroidota</taxon>
        <taxon>Bacteroidia</taxon>
        <taxon>Marinilabiliales</taxon>
        <taxon>Prolixibacteraceae</taxon>
        <taxon>Mangrovibacterium</taxon>
    </lineage>
</organism>
<evidence type="ECO:0000313" key="3">
    <source>
        <dbReference type="Proteomes" id="UP000283387"/>
    </source>
</evidence>
<name>A0A419VVB9_9BACT</name>
<keyword evidence="3" id="KW-1185">Reference proteome</keyword>
<feature type="transmembrane region" description="Helical" evidence="1">
    <location>
        <begin position="62"/>
        <end position="81"/>
    </location>
</feature>
<feature type="transmembrane region" description="Helical" evidence="1">
    <location>
        <begin position="6"/>
        <end position="26"/>
    </location>
</feature>
<sequence>MMSDKIALVLLYIVIAFNAVFVWMRLRLIKRGQEYKYVNGSWRVFHAYIDQMSSDKKLKFELMRFVVVDCTILISVSVLTLTL</sequence>
<keyword evidence="1" id="KW-0472">Membrane</keyword>
<accession>A0A419VVB9</accession>
<keyword evidence="1" id="KW-1133">Transmembrane helix</keyword>
<dbReference type="RefSeq" id="WP_120275393.1">
    <property type="nucleotide sequence ID" value="NZ_RAPN01000005.1"/>
</dbReference>
<reference evidence="2 3" key="1">
    <citation type="submission" date="2018-09" db="EMBL/GenBank/DDBJ databases">
        <title>Genomic Encyclopedia of Archaeal and Bacterial Type Strains, Phase II (KMG-II): from individual species to whole genera.</title>
        <authorList>
            <person name="Goeker M."/>
        </authorList>
    </citation>
    <scope>NUCLEOTIDE SEQUENCE [LARGE SCALE GENOMIC DNA]</scope>
    <source>
        <strain evidence="2 3">DSM 27148</strain>
    </source>
</reference>
<evidence type="ECO:0000313" key="2">
    <source>
        <dbReference type="EMBL" id="RKD86071.1"/>
    </source>
</evidence>
<dbReference type="AlphaFoldDB" id="A0A419VVB9"/>